<dbReference type="NCBIfam" id="TIGR01766">
    <property type="entry name" value="IS200/IS605 family accessory protein TnpB-like domain"/>
    <property type="match status" value="1"/>
</dbReference>
<dbReference type="Pfam" id="PF01385">
    <property type="entry name" value="OrfB_IS605"/>
    <property type="match status" value="1"/>
</dbReference>
<keyword evidence="8" id="KW-0378">Hydrolase</keyword>
<evidence type="ECO:0000256" key="4">
    <source>
        <dbReference type="ARBA" id="ARBA00023125"/>
    </source>
</evidence>
<dbReference type="GO" id="GO:0032196">
    <property type="term" value="P:transposition"/>
    <property type="evidence" value="ECO:0007669"/>
    <property type="project" value="UniProtKB-KW"/>
</dbReference>
<comment type="similarity">
    <text evidence="2">In the N-terminal section; belongs to the transposase 2 family.</text>
</comment>
<evidence type="ECO:0000259" key="7">
    <source>
        <dbReference type="Pfam" id="PF07282"/>
    </source>
</evidence>
<dbReference type="InterPro" id="IPR051399">
    <property type="entry name" value="RNA-guided_DNA_endo/Transpos"/>
</dbReference>
<dbReference type="EMBL" id="CP163443">
    <property type="protein sequence ID" value="XDQ50309.1"/>
    <property type="molecule type" value="Genomic_DNA"/>
</dbReference>
<evidence type="ECO:0000256" key="2">
    <source>
        <dbReference type="ARBA" id="ARBA00011044"/>
    </source>
</evidence>
<reference evidence="8" key="1">
    <citation type="submission" date="2024-07" db="EMBL/GenBank/DDBJ databases">
        <authorList>
            <person name="Yu S.T."/>
        </authorList>
    </citation>
    <scope>NUCLEOTIDE SEQUENCE</scope>
    <source>
        <strain evidence="8">R41</strain>
    </source>
</reference>
<evidence type="ECO:0000313" key="8">
    <source>
        <dbReference type="EMBL" id="XDQ50309.1"/>
    </source>
</evidence>
<evidence type="ECO:0000256" key="1">
    <source>
        <dbReference type="ARBA" id="ARBA00008761"/>
    </source>
</evidence>
<keyword evidence="4" id="KW-0238">DNA-binding</keyword>
<dbReference type="AlphaFoldDB" id="A0AB39R673"/>
<protein>
    <submittedName>
        <fullName evidence="8">RNA-guided endonuclease InsQ/TnpB family protein</fullName>
    </submittedName>
</protein>
<feature type="domain" description="Probable transposase IS891/IS1136/IS1341" evidence="6">
    <location>
        <begin position="179"/>
        <end position="266"/>
    </location>
</feature>
<keyword evidence="8" id="KW-0540">Nuclease</keyword>
<dbReference type="RefSeq" id="WP_369243665.1">
    <property type="nucleotide sequence ID" value="NZ_CP163443.1"/>
</dbReference>
<organism evidence="8">
    <name type="scientific">Streptomyces sp. R41</name>
    <dbReference type="NCBI Taxonomy" id="3238632"/>
    <lineage>
        <taxon>Bacteria</taxon>
        <taxon>Bacillati</taxon>
        <taxon>Actinomycetota</taxon>
        <taxon>Actinomycetes</taxon>
        <taxon>Kitasatosporales</taxon>
        <taxon>Streptomycetaceae</taxon>
        <taxon>Streptomyces</taxon>
    </lineage>
</organism>
<keyword evidence="3" id="KW-0815">Transposition</keyword>
<keyword evidence="5" id="KW-0233">DNA recombination</keyword>
<dbReference type="InterPro" id="IPR001959">
    <property type="entry name" value="Transposase"/>
</dbReference>
<feature type="domain" description="Cas12f1-like TNB" evidence="7">
    <location>
        <begin position="297"/>
        <end position="363"/>
    </location>
</feature>
<comment type="similarity">
    <text evidence="1">In the C-terminal section; belongs to the transposase 35 family.</text>
</comment>
<dbReference type="PANTHER" id="PTHR30405:SF11">
    <property type="entry name" value="RNA-GUIDED DNA ENDONUCLEASE RV2885C-RELATED"/>
    <property type="match status" value="1"/>
</dbReference>
<proteinExistence type="inferred from homology"/>
<accession>A0AB39R673</accession>
<dbReference type="InterPro" id="IPR010095">
    <property type="entry name" value="Cas12f1-like_TNB"/>
</dbReference>
<keyword evidence="8" id="KW-0255">Endonuclease</keyword>
<gene>
    <name evidence="8" type="ORF">AB5J53_00535</name>
</gene>
<dbReference type="Pfam" id="PF07282">
    <property type="entry name" value="Cas12f1-like_TNB"/>
    <property type="match status" value="1"/>
</dbReference>
<name>A0AB39R673_9ACTN</name>
<dbReference type="PANTHER" id="PTHR30405">
    <property type="entry name" value="TRANSPOSASE"/>
    <property type="match status" value="1"/>
</dbReference>
<dbReference type="GO" id="GO:0006310">
    <property type="term" value="P:DNA recombination"/>
    <property type="evidence" value="ECO:0007669"/>
    <property type="project" value="UniProtKB-KW"/>
</dbReference>
<sequence length="384" mass="43345">MKIVAQVKLRPRSAYDADTLAATLRACNRGANWVSTVAFNKGLKRRNELQDEVYYDLKATFDLSAQPAVRVVKKVVDAYATMAGNIKAGHLTGKARRKAESKPIVFREDAAQPFDDRCLTWNLDEKTVSIWTVAGRIKGVPFVCSPEALKMLQYRKGESDLMLRDGTLYLVATIDLPEPAAYEPDGFLGVDLGIVNIATTSDGKIMSGRKVNRYRRRMNRLRQKLQAKGTKSAKRRLKGIRRREARFAADTNHHIAKTIVKTAERTSHGVALEELKGIRQRVTAKKEQRYRLHSWAFAQLGAFVEYKARRAGVPVVFVDPRNTSRQCSECWHTHRTNRVSQAWFACRSCGVVMHADRNGSRNIAHRGEAVWQRGAVNRPNTVKV</sequence>
<dbReference type="NCBIfam" id="NF040570">
    <property type="entry name" value="guided_TnpB"/>
    <property type="match status" value="1"/>
</dbReference>
<evidence type="ECO:0000256" key="3">
    <source>
        <dbReference type="ARBA" id="ARBA00022578"/>
    </source>
</evidence>
<dbReference type="GO" id="GO:0004519">
    <property type="term" value="F:endonuclease activity"/>
    <property type="evidence" value="ECO:0007669"/>
    <property type="project" value="UniProtKB-KW"/>
</dbReference>
<evidence type="ECO:0000256" key="5">
    <source>
        <dbReference type="ARBA" id="ARBA00023172"/>
    </source>
</evidence>
<evidence type="ECO:0000259" key="6">
    <source>
        <dbReference type="Pfam" id="PF01385"/>
    </source>
</evidence>
<dbReference type="GO" id="GO:0003677">
    <property type="term" value="F:DNA binding"/>
    <property type="evidence" value="ECO:0007669"/>
    <property type="project" value="UniProtKB-KW"/>
</dbReference>